<dbReference type="Pfam" id="PF00005">
    <property type="entry name" value="ABC_tran"/>
    <property type="match status" value="1"/>
</dbReference>
<dbReference type="InterPro" id="IPR003593">
    <property type="entry name" value="AAA+_ATPase"/>
</dbReference>
<dbReference type="RefSeq" id="WP_200356741.1">
    <property type="nucleotide sequence ID" value="NZ_JAENIL010000031.1"/>
</dbReference>
<dbReference type="InterPro" id="IPR027417">
    <property type="entry name" value="P-loop_NTPase"/>
</dbReference>
<dbReference type="AlphaFoldDB" id="A0A934S336"/>
<evidence type="ECO:0000256" key="1">
    <source>
        <dbReference type="ARBA" id="ARBA00005417"/>
    </source>
</evidence>
<keyword evidence="2" id="KW-0813">Transport</keyword>
<organism evidence="6 7">
    <name type="scientific">Pelagicoccus mobilis</name>
    <dbReference type="NCBI Taxonomy" id="415221"/>
    <lineage>
        <taxon>Bacteria</taxon>
        <taxon>Pseudomonadati</taxon>
        <taxon>Verrucomicrobiota</taxon>
        <taxon>Opitutia</taxon>
        <taxon>Puniceicoccales</taxon>
        <taxon>Pelagicoccaceae</taxon>
        <taxon>Pelagicoccus</taxon>
    </lineage>
</organism>
<evidence type="ECO:0000256" key="4">
    <source>
        <dbReference type="ARBA" id="ARBA00022840"/>
    </source>
</evidence>
<dbReference type="InterPro" id="IPR012700">
    <property type="entry name" value="PhnK"/>
</dbReference>
<dbReference type="Proteomes" id="UP000617628">
    <property type="component" value="Unassembled WGS sequence"/>
</dbReference>
<dbReference type="PANTHER" id="PTHR43776:SF7">
    <property type="entry name" value="D,D-DIPEPTIDE TRANSPORT ATP-BINDING PROTEIN DDPF-RELATED"/>
    <property type="match status" value="1"/>
</dbReference>
<dbReference type="Pfam" id="PF08352">
    <property type="entry name" value="oligo_HPY"/>
    <property type="match status" value="1"/>
</dbReference>
<evidence type="ECO:0000313" key="6">
    <source>
        <dbReference type="EMBL" id="MBK1878529.1"/>
    </source>
</evidence>
<dbReference type="SMART" id="SM00382">
    <property type="entry name" value="AAA"/>
    <property type="match status" value="1"/>
</dbReference>
<dbReference type="GO" id="GO:0015833">
    <property type="term" value="P:peptide transport"/>
    <property type="evidence" value="ECO:0007669"/>
    <property type="project" value="InterPro"/>
</dbReference>
<dbReference type="InterPro" id="IPR013563">
    <property type="entry name" value="Oligopep_ABC_C"/>
</dbReference>
<dbReference type="CDD" id="cd03257">
    <property type="entry name" value="ABC_NikE_OppD_transporters"/>
    <property type="match status" value="1"/>
</dbReference>
<name>A0A934S336_9BACT</name>
<evidence type="ECO:0000313" key="7">
    <source>
        <dbReference type="Proteomes" id="UP000617628"/>
    </source>
</evidence>
<dbReference type="InterPro" id="IPR017871">
    <property type="entry name" value="ABC_transporter-like_CS"/>
</dbReference>
<proteinExistence type="inferred from homology"/>
<dbReference type="PROSITE" id="PS50893">
    <property type="entry name" value="ABC_TRANSPORTER_2"/>
    <property type="match status" value="1"/>
</dbReference>
<keyword evidence="7" id="KW-1185">Reference proteome</keyword>
<dbReference type="SUPFAM" id="SSF52540">
    <property type="entry name" value="P-loop containing nucleoside triphosphate hydrolases"/>
    <property type="match status" value="1"/>
</dbReference>
<evidence type="ECO:0000259" key="5">
    <source>
        <dbReference type="PROSITE" id="PS50893"/>
    </source>
</evidence>
<protein>
    <submittedName>
        <fullName evidence="6">ABC transporter ATP-binding protein</fullName>
    </submittedName>
</protein>
<keyword evidence="3" id="KW-0547">Nucleotide-binding</keyword>
<dbReference type="GO" id="GO:0005524">
    <property type="term" value="F:ATP binding"/>
    <property type="evidence" value="ECO:0007669"/>
    <property type="project" value="UniProtKB-KW"/>
</dbReference>
<dbReference type="FunFam" id="3.40.50.300:FF:000016">
    <property type="entry name" value="Oligopeptide ABC transporter ATP-binding component"/>
    <property type="match status" value="1"/>
</dbReference>
<evidence type="ECO:0000256" key="2">
    <source>
        <dbReference type="ARBA" id="ARBA00022448"/>
    </source>
</evidence>
<dbReference type="InterPro" id="IPR003439">
    <property type="entry name" value="ABC_transporter-like_ATP-bd"/>
</dbReference>
<gene>
    <name evidence="6" type="ORF">JIN87_16730</name>
</gene>
<accession>A0A934S336</accession>
<dbReference type="InterPro" id="IPR050319">
    <property type="entry name" value="ABC_transp_ATP-bind"/>
</dbReference>
<comment type="similarity">
    <text evidence="1">Belongs to the ABC transporter superfamily.</text>
</comment>
<keyword evidence="4 6" id="KW-0067">ATP-binding</keyword>
<dbReference type="PANTHER" id="PTHR43776">
    <property type="entry name" value="TRANSPORT ATP-BINDING PROTEIN"/>
    <property type="match status" value="1"/>
</dbReference>
<dbReference type="GO" id="GO:0055085">
    <property type="term" value="P:transmembrane transport"/>
    <property type="evidence" value="ECO:0007669"/>
    <property type="project" value="UniProtKB-ARBA"/>
</dbReference>
<sequence length="282" mass="31174">MPTTKPILSVKRLSKRFPIYSDGVVRRVVDNFTAVNDVNFDLMPGETLGIVGESGSGKTTCARCVLRALEPSEGEVIFQSRNGPLDLAQLSEKQLKPLRQEMQMIFQDPFSSLNPRMTVGETVAEPMLIHKLSKGAALKEQVVSILEKVGLAAEHLNRYPHAFSGGQRQRIGIARALIMKPSLIVADESVSALDVSVQAQVINLLQDLQEEFQLTYIFVAHDLSVVKHICDRVLVMRKGEVVESKTTSELFSNPEHGYTRSLLSAIPSPDPDIPLQPIAYKE</sequence>
<dbReference type="Gene3D" id="3.40.50.300">
    <property type="entry name" value="P-loop containing nucleotide triphosphate hydrolases"/>
    <property type="match status" value="1"/>
</dbReference>
<dbReference type="EMBL" id="JAENIL010000031">
    <property type="protein sequence ID" value="MBK1878529.1"/>
    <property type="molecule type" value="Genomic_DNA"/>
</dbReference>
<dbReference type="PIRSF" id="PIRSF037116">
    <property type="entry name" value="CP_lyase_PhnK"/>
    <property type="match status" value="1"/>
</dbReference>
<evidence type="ECO:0000256" key="3">
    <source>
        <dbReference type="ARBA" id="ARBA00022741"/>
    </source>
</evidence>
<comment type="caution">
    <text evidence="6">The sequence shown here is derived from an EMBL/GenBank/DDBJ whole genome shotgun (WGS) entry which is preliminary data.</text>
</comment>
<reference evidence="6" key="1">
    <citation type="submission" date="2021-01" db="EMBL/GenBank/DDBJ databases">
        <title>Modified the classification status of verrucomicrobia.</title>
        <authorList>
            <person name="Feng X."/>
        </authorList>
    </citation>
    <scope>NUCLEOTIDE SEQUENCE</scope>
    <source>
        <strain evidence="6">KCTC 13126</strain>
    </source>
</reference>
<feature type="domain" description="ABC transporter" evidence="5">
    <location>
        <begin position="19"/>
        <end position="263"/>
    </location>
</feature>
<dbReference type="GO" id="GO:0016887">
    <property type="term" value="F:ATP hydrolysis activity"/>
    <property type="evidence" value="ECO:0007669"/>
    <property type="project" value="InterPro"/>
</dbReference>
<dbReference type="PROSITE" id="PS00211">
    <property type="entry name" value="ABC_TRANSPORTER_1"/>
    <property type="match status" value="1"/>
</dbReference>